<dbReference type="PANTHER" id="PTHR22889">
    <property type="entry name" value="WD REPEAT-CONTAINING PROTEIN 89"/>
    <property type="match status" value="1"/>
</dbReference>
<dbReference type="InterPro" id="IPR019775">
    <property type="entry name" value="WD40_repeat_CS"/>
</dbReference>
<dbReference type="InterPro" id="IPR036322">
    <property type="entry name" value="WD40_repeat_dom_sf"/>
</dbReference>
<evidence type="ECO:0000256" key="1">
    <source>
        <dbReference type="ARBA" id="ARBA00022574"/>
    </source>
</evidence>
<evidence type="ECO:0000256" key="3">
    <source>
        <dbReference type="PROSITE-ProRule" id="PRU00221"/>
    </source>
</evidence>
<evidence type="ECO:0000313" key="4">
    <source>
        <dbReference type="EMBL" id="TFB06882.1"/>
    </source>
</evidence>
<dbReference type="InterPro" id="IPR015943">
    <property type="entry name" value="WD40/YVTN_repeat-like_dom_sf"/>
</dbReference>
<dbReference type="PROSITE" id="PS50082">
    <property type="entry name" value="WD_REPEATS_2"/>
    <property type="match status" value="1"/>
</dbReference>
<protein>
    <recommendedName>
        <fullName evidence="6">Guanine nucleotide-binding protein beta subunit-like protein</fullName>
    </recommendedName>
</protein>
<evidence type="ECO:0000313" key="5">
    <source>
        <dbReference type="Proteomes" id="UP001642720"/>
    </source>
</evidence>
<dbReference type="RefSeq" id="XP_073563083.1">
    <property type="nucleotide sequence ID" value="XM_073698363.1"/>
</dbReference>
<name>A0ABY2HGT0_9HYPO</name>
<comment type="caution">
    <text evidence="4">The sequence shown here is derived from an EMBL/GenBank/DDBJ whole genome shotgun (WGS) entry which is preliminary data.</text>
</comment>
<feature type="repeat" description="WD" evidence="3">
    <location>
        <begin position="58"/>
        <end position="99"/>
    </location>
</feature>
<dbReference type="EMBL" id="PPTA01000001">
    <property type="protein sequence ID" value="TFB06882.1"/>
    <property type="molecule type" value="Genomic_DNA"/>
</dbReference>
<keyword evidence="2" id="KW-0677">Repeat</keyword>
<gene>
    <name evidence="4" type="ORF">CCMA1212_000917</name>
</gene>
<sequence length="336" mass="35833">MYTLTNIDQYHFPSGPDSETYVLEAHRTAAGLATVSSDQALSLFDPSRVGSGPLASLRTDHGNVTTMRAFDAATGVVCTAGEDGSVGVWDLRAGASARVARFRAGQASILSMACSPSTQTIAVGTELENHAASIHLWDVRSTPSPKATYSEVHSDDITSLAFHPTRPQILISGSTDGLASVHDTSVPDEDELTVQTLNHNASIHDAAFLNDTEVFALSHDECFAVWDVAEERVGGDAIKDFGDLRKVLGCQYVANVVTKVDGSGAILGAGAQDKQNFELIFLSKAANNEWALDLDNRVVLPGSHGSEIVRSFCFFDDEQVVFTTGEDGNVKAWRAG</sequence>
<evidence type="ECO:0000256" key="2">
    <source>
        <dbReference type="ARBA" id="ARBA00022737"/>
    </source>
</evidence>
<organism evidence="4 5">
    <name type="scientific">Trichoderma ghanense</name>
    <dbReference type="NCBI Taxonomy" id="65468"/>
    <lineage>
        <taxon>Eukaryota</taxon>
        <taxon>Fungi</taxon>
        <taxon>Dikarya</taxon>
        <taxon>Ascomycota</taxon>
        <taxon>Pezizomycotina</taxon>
        <taxon>Sordariomycetes</taxon>
        <taxon>Hypocreomycetidae</taxon>
        <taxon>Hypocreales</taxon>
        <taxon>Hypocreaceae</taxon>
        <taxon>Trichoderma</taxon>
    </lineage>
</organism>
<accession>A0ABY2HGT0</accession>
<dbReference type="SUPFAM" id="SSF50978">
    <property type="entry name" value="WD40 repeat-like"/>
    <property type="match status" value="1"/>
</dbReference>
<dbReference type="InterPro" id="IPR039328">
    <property type="entry name" value="WDR89"/>
</dbReference>
<proteinExistence type="predicted"/>
<dbReference type="Gene3D" id="2.130.10.10">
    <property type="entry name" value="YVTN repeat-like/Quinoprotein amine dehydrogenase"/>
    <property type="match status" value="1"/>
</dbReference>
<dbReference type="InterPro" id="IPR001680">
    <property type="entry name" value="WD40_rpt"/>
</dbReference>
<dbReference type="PANTHER" id="PTHR22889:SF0">
    <property type="entry name" value="WD REPEAT-CONTAINING PROTEIN 89"/>
    <property type="match status" value="1"/>
</dbReference>
<dbReference type="Pfam" id="PF00400">
    <property type="entry name" value="WD40"/>
    <property type="match status" value="3"/>
</dbReference>
<reference evidence="4 5" key="1">
    <citation type="submission" date="2018-01" db="EMBL/GenBank/DDBJ databases">
        <title>Genome characterization of the sugarcane-associated fungus Trichoderma ghanense CCMA-1212 and their application in lignocelulose bioconversion.</title>
        <authorList>
            <person name="Steindorff A.S."/>
            <person name="Mendes T.D."/>
            <person name="Vilela E.S.D."/>
            <person name="Rodrigues D.S."/>
            <person name="Formighieri E.F."/>
            <person name="Melo I.S."/>
            <person name="Favaro L.C.L."/>
        </authorList>
    </citation>
    <scope>NUCLEOTIDE SEQUENCE [LARGE SCALE GENOMIC DNA]</scope>
    <source>
        <strain evidence="4 5">CCMA-1212</strain>
    </source>
</reference>
<keyword evidence="1 3" id="KW-0853">WD repeat</keyword>
<dbReference type="PROSITE" id="PS00678">
    <property type="entry name" value="WD_REPEATS_1"/>
    <property type="match status" value="1"/>
</dbReference>
<keyword evidence="5" id="KW-1185">Reference proteome</keyword>
<evidence type="ECO:0008006" key="6">
    <source>
        <dbReference type="Google" id="ProtNLM"/>
    </source>
</evidence>
<dbReference type="GeneID" id="300572813"/>
<dbReference type="Proteomes" id="UP001642720">
    <property type="component" value="Unassembled WGS sequence"/>
</dbReference>
<dbReference type="SMART" id="SM00320">
    <property type="entry name" value="WD40"/>
    <property type="match status" value="6"/>
</dbReference>